<gene>
    <name evidence="4" type="ORF">PAXINDRAFT_16969</name>
</gene>
<sequence>MKIYAWYVRYIRRDPIYAGLVDNFYEKSVAEYYALIARREDYRARWFKVWRGTEVEGGLGDKGVDFILTVPNALPAVPHRGMRHGWKACGYTFLFNLLDYSAGVMPITHVKSTDVLPRSFRARNRIERENYRMYDATAMEGLPVGVEVVGRRLEEERVLEGMKLIERLMKGAGLGYVGIPL</sequence>
<dbReference type="HOGENOM" id="CLU_1489453_0_0_1"/>
<dbReference type="OrthoDB" id="6428749at2759"/>
<dbReference type="InterPro" id="IPR023631">
    <property type="entry name" value="Amidase_dom"/>
</dbReference>
<keyword evidence="2" id="KW-0378">Hydrolase</keyword>
<dbReference type="Gene3D" id="3.90.1300.10">
    <property type="entry name" value="Amidase signature (AS) domain"/>
    <property type="match status" value="1"/>
</dbReference>
<dbReference type="PANTHER" id="PTHR46072:SF10">
    <property type="entry name" value="ACETAMIDASE"/>
    <property type="match status" value="1"/>
</dbReference>
<evidence type="ECO:0000259" key="3">
    <source>
        <dbReference type="Pfam" id="PF01425"/>
    </source>
</evidence>
<accession>A0A0C9TGP4</accession>
<dbReference type="SUPFAM" id="SSF75304">
    <property type="entry name" value="Amidase signature (AS) enzymes"/>
    <property type="match status" value="1"/>
</dbReference>
<evidence type="ECO:0000256" key="1">
    <source>
        <dbReference type="ARBA" id="ARBA00009199"/>
    </source>
</evidence>
<reference evidence="4 5" key="1">
    <citation type="submission" date="2014-06" db="EMBL/GenBank/DDBJ databases">
        <authorList>
            <consortium name="DOE Joint Genome Institute"/>
            <person name="Kuo A."/>
            <person name="Kohler A."/>
            <person name="Nagy L.G."/>
            <person name="Floudas D."/>
            <person name="Copeland A."/>
            <person name="Barry K.W."/>
            <person name="Cichocki N."/>
            <person name="Veneault-Fourrey C."/>
            <person name="LaButti K."/>
            <person name="Lindquist E.A."/>
            <person name="Lipzen A."/>
            <person name="Lundell T."/>
            <person name="Morin E."/>
            <person name="Murat C."/>
            <person name="Sun H."/>
            <person name="Tunlid A."/>
            <person name="Henrissat B."/>
            <person name="Grigoriev I.V."/>
            <person name="Hibbett D.S."/>
            <person name="Martin F."/>
            <person name="Nordberg H.P."/>
            <person name="Cantor M.N."/>
            <person name="Hua S.X."/>
        </authorList>
    </citation>
    <scope>NUCLEOTIDE SEQUENCE [LARGE SCALE GENOMIC DNA]</scope>
    <source>
        <strain evidence="4 5">ATCC 200175</strain>
    </source>
</reference>
<dbReference type="PANTHER" id="PTHR46072">
    <property type="entry name" value="AMIDASE-RELATED-RELATED"/>
    <property type="match status" value="1"/>
</dbReference>
<name>A0A0C9TGP4_PAXIN</name>
<evidence type="ECO:0000313" key="5">
    <source>
        <dbReference type="Proteomes" id="UP000053647"/>
    </source>
</evidence>
<dbReference type="AlphaFoldDB" id="A0A0C9TGP4"/>
<organism evidence="4 5">
    <name type="scientific">Paxillus involutus ATCC 200175</name>
    <dbReference type="NCBI Taxonomy" id="664439"/>
    <lineage>
        <taxon>Eukaryota</taxon>
        <taxon>Fungi</taxon>
        <taxon>Dikarya</taxon>
        <taxon>Basidiomycota</taxon>
        <taxon>Agaricomycotina</taxon>
        <taxon>Agaricomycetes</taxon>
        <taxon>Agaricomycetidae</taxon>
        <taxon>Boletales</taxon>
        <taxon>Paxilineae</taxon>
        <taxon>Paxillaceae</taxon>
        <taxon>Paxillus</taxon>
    </lineage>
</organism>
<dbReference type="Pfam" id="PF01425">
    <property type="entry name" value="Amidase"/>
    <property type="match status" value="1"/>
</dbReference>
<protein>
    <recommendedName>
        <fullName evidence="3">Amidase domain-containing protein</fullName>
    </recommendedName>
</protein>
<keyword evidence="5" id="KW-1185">Reference proteome</keyword>
<dbReference type="GO" id="GO:0016787">
    <property type="term" value="F:hydrolase activity"/>
    <property type="evidence" value="ECO:0007669"/>
    <property type="project" value="UniProtKB-KW"/>
</dbReference>
<dbReference type="InterPro" id="IPR036928">
    <property type="entry name" value="AS_sf"/>
</dbReference>
<reference evidence="5" key="2">
    <citation type="submission" date="2015-01" db="EMBL/GenBank/DDBJ databases">
        <title>Evolutionary Origins and Diversification of the Mycorrhizal Mutualists.</title>
        <authorList>
            <consortium name="DOE Joint Genome Institute"/>
            <consortium name="Mycorrhizal Genomics Consortium"/>
            <person name="Kohler A."/>
            <person name="Kuo A."/>
            <person name="Nagy L.G."/>
            <person name="Floudas D."/>
            <person name="Copeland A."/>
            <person name="Barry K.W."/>
            <person name="Cichocki N."/>
            <person name="Veneault-Fourrey C."/>
            <person name="LaButti K."/>
            <person name="Lindquist E.A."/>
            <person name="Lipzen A."/>
            <person name="Lundell T."/>
            <person name="Morin E."/>
            <person name="Murat C."/>
            <person name="Riley R."/>
            <person name="Ohm R."/>
            <person name="Sun H."/>
            <person name="Tunlid A."/>
            <person name="Henrissat B."/>
            <person name="Grigoriev I.V."/>
            <person name="Hibbett D.S."/>
            <person name="Martin F."/>
        </authorList>
    </citation>
    <scope>NUCLEOTIDE SEQUENCE [LARGE SCALE GENOMIC DNA]</scope>
    <source>
        <strain evidence="5">ATCC 200175</strain>
    </source>
</reference>
<feature type="domain" description="Amidase" evidence="3">
    <location>
        <begin position="32"/>
        <end position="159"/>
    </location>
</feature>
<comment type="similarity">
    <text evidence="1">Belongs to the amidase family.</text>
</comment>
<evidence type="ECO:0000313" key="4">
    <source>
        <dbReference type="EMBL" id="KIJ09963.1"/>
    </source>
</evidence>
<dbReference type="EMBL" id="KN819423">
    <property type="protein sequence ID" value="KIJ09963.1"/>
    <property type="molecule type" value="Genomic_DNA"/>
</dbReference>
<proteinExistence type="inferred from homology"/>
<evidence type="ECO:0000256" key="2">
    <source>
        <dbReference type="ARBA" id="ARBA00022801"/>
    </source>
</evidence>
<dbReference type="Proteomes" id="UP000053647">
    <property type="component" value="Unassembled WGS sequence"/>
</dbReference>